<comment type="caution">
    <text evidence="2">The sequence shown here is derived from an EMBL/GenBank/DDBJ whole genome shotgun (WGS) entry which is preliminary data.</text>
</comment>
<gene>
    <name evidence="2" type="ORF">ONZ51_g12029</name>
</gene>
<name>A0AAD7X7A3_9APHY</name>
<dbReference type="Gene3D" id="3.90.180.10">
    <property type="entry name" value="Medium-chain alcohol dehydrogenases, catalytic domain"/>
    <property type="match status" value="1"/>
</dbReference>
<dbReference type="Gene3D" id="3.40.50.720">
    <property type="entry name" value="NAD(P)-binding Rossmann-like Domain"/>
    <property type="match status" value="1"/>
</dbReference>
<reference evidence="2" key="1">
    <citation type="submission" date="2022-11" db="EMBL/GenBank/DDBJ databases">
        <title>Genome Sequence of Cubamyces cubensis.</title>
        <authorList>
            <person name="Buettner E."/>
        </authorList>
    </citation>
    <scope>NUCLEOTIDE SEQUENCE</scope>
    <source>
        <strain evidence="2">MPL-01</strain>
    </source>
</reference>
<dbReference type="Pfam" id="PF00107">
    <property type="entry name" value="ADH_zinc_N"/>
    <property type="match status" value="1"/>
</dbReference>
<proteinExistence type="predicted"/>
<dbReference type="EMBL" id="JAPEVG010000658">
    <property type="protein sequence ID" value="KAJ8456597.1"/>
    <property type="molecule type" value="Genomic_DNA"/>
</dbReference>
<dbReference type="AlphaFoldDB" id="A0AAD7X7A3"/>
<accession>A0AAD7X7A3</accession>
<dbReference type="GO" id="GO:0016651">
    <property type="term" value="F:oxidoreductase activity, acting on NAD(P)H"/>
    <property type="evidence" value="ECO:0007669"/>
    <property type="project" value="InterPro"/>
</dbReference>
<keyword evidence="3" id="KW-1185">Reference proteome</keyword>
<dbReference type="CDD" id="cd08249">
    <property type="entry name" value="enoyl_reductase_like"/>
    <property type="match status" value="1"/>
</dbReference>
<organism evidence="2 3">
    <name type="scientific">Trametes cubensis</name>
    <dbReference type="NCBI Taxonomy" id="1111947"/>
    <lineage>
        <taxon>Eukaryota</taxon>
        <taxon>Fungi</taxon>
        <taxon>Dikarya</taxon>
        <taxon>Basidiomycota</taxon>
        <taxon>Agaricomycotina</taxon>
        <taxon>Agaricomycetes</taxon>
        <taxon>Polyporales</taxon>
        <taxon>Polyporaceae</taxon>
        <taxon>Trametes</taxon>
    </lineage>
</organism>
<dbReference type="InterPro" id="IPR020843">
    <property type="entry name" value="ER"/>
</dbReference>
<dbReference type="SUPFAM" id="SSF51735">
    <property type="entry name" value="NAD(P)-binding Rossmann-fold domains"/>
    <property type="match status" value="1"/>
</dbReference>
<dbReference type="InterPro" id="IPR013154">
    <property type="entry name" value="ADH-like_N"/>
</dbReference>
<dbReference type="InterPro" id="IPR011032">
    <property type="entry name" value="GroES-like_sf"/>
</dbReference>
<dbReference type="InterPro" id="IPR047122">
    <property type="entry name" value="Trans-enoyl_RdTase-like"/>
</dbReference>
<evidence type="ECO:0000313" key="2">
    <source>
        <dbReference type="EMBL" id="KAJ8456597.1"/>
    </source>
</evidence>
<dbReference type="InterPro" id="IPR013149">
    <property type="entry name" value="ADH-like_C"/>
</dbReference>
<feature type="domain" description="Enoyl reductase (ER)" evidence="1">
    <location>
        <begin position="16"/>
        <end position="349"/>
    </location>
</feature>
<evidence type="ECO:0000259" key="1">
    <source>
        <dbReference type="SMART" id="SM00829"/>
    </source>
</evidence>
<sequence length="355" mass="37923">MSVAKIQKALILPAEGAQWQLGESPIPTPGPKDVLVKLAATALNPLDWKIRTIGAFLISSYPFIGGSDGAGIVEEVGSEVSHFTKGDRVLFQGWVENPKATFQQYAIVPAEIVAKVPDNITLDEAASIPLGLATIVTALYNHDPQSITADFPAPWEQGGTTKFSGKPAFIIGGASSVGQYAIQMAKLSGFSPIITTASPHNESLLRSLGASHVLDRSLSPAEIKNEVVKLTEGKPIEFVYDTISHADTEALAYEVLAPGGVLVIVLPDLIPAELKKEGDNKKIVQAMGNVHIPHNRHVGAELYAHLTEWLQTGKVVPNRIEVLPNGLAGIPEGLERLENNKVSGTKLIVRPQETP</sequence>
<dbReference type="PANTHER" id="PTHR45348">
    <property type="entry name" value="HYPOTHETICAL OXIDOREDUCTASE (EUROFUNG)"/>
    <property type="match status" value="1"/>
</dbReference>
<dbReference type="Proteomes" id="UP001215151">
    <property type="component" value="Unassembled WGS sequence"/>
</dbReference>
<evidence type="ECO:0000313" key="3">
    <source>
        <dbReference type="Proteomes" id="UP001215151"/>
    </source>
</evidence>
<dbReference type="SMART" id="SM00829">
    <property type="entry name" value="PKS_ER"/>
    <property type="match status" value="1"/>
</dbReference>
<protein>
    <recommendedName>
        <fullName evidence="1">Enoyl reductase (ER) domain-containing protein</fullName>
    </recommendedName>
</protein>
<dbReference type="SUPFAM" id="SSF50129">
    <property type="entry name" value="GroES-like"/>
    <property type="match status" value="1"/>
</dbReference>
<dbReference type="InterPro" id="IPR036291">
    <property type="entry name" value="NAD(P)-bd_dom_sf"/>
</dbReference>
<dbReference type="PANTHER" id="PTHR45348:SF2">
    <property type="entry name" value="ZINC-TYPE ALCOHOL DEHYDROGENASE-LIKE PROTEIN C2E1P3.01"/>
    <property type="match status" value="1"/>
</dbReference>
<dbReference type="Pfam" id="PF08240">
    <property type="entry name" value="ADH_N"/>
    <property type="match status" value="1"/>
</dbReference>